<dbReference type="AlphaFoldDB" id="A0A9P4PG84"/>
<gene>
    <name evidence="1" type="ORF">P171DRAFT_40493</name>
</gene>
<evidence type="ECO:0000313" key="2">
    <source>
        <dbReference type="Proteomes" id="UP000799764"/>
    </source>
</evidence>
<evidence type="ECO:0000313" key="1">
    <source>
        <dbReference type="EMBL" id="KAF2443566.1"/>
    </source>
</evidence>
<dbReference type="Proteomes" id="UP000799764">
    <property type="component" value="Unassembled WGS sequence"/>
</dbReference>
<name>A0A9P4PG84_9PLEO</name>
<protein>
    <submittedName>
        <fullName evidence="1">Uncharacterized protein</fullName>
    </submittedName>
</protein>
<dbReference type="EMBL" id="MU001502">
    <property type="protein sequence ID" value="KAF2443566.1"/>
    <property type="molecule type" value="Genomic_DNA"/>
</dbReference>
<comment type="caution">
    <text evidence="1">The sequence shown here is derived from an EMBL/GenBank/DDBJ whole genome shotgun (WGS) entry which is preliminary data.</text>
</comment>
<sequence>MPRFELRIPHATRYRHQCICSASRLSNVYGAVSTAYTLIAVRSLSDRSTNTLPTNAYFQLPITFTTRRLPTSKIALLKGEKHHMTYNLPIQTAALAKERKLRLREQFCDVFNTSAPTFYFSVEATPPRLSVPGANIKFSVTMEVLLSLPGKLYNFQILDITITSMKFLVRSYTGIRTLLPTSAQTPSAVNASEVTCRRETFTRIEFRQTQTPNNATFTPQQGRFEDQVCVATITLPKEVLPSFKAYSAWRGYRLECAIRLRVAGKEAEAKFANDLDVVASGEASFERAMAPADDGMSRQVAEAIVRACVVG</sequence>
<accession>A0A9P4PG84</accession>
<keyword evidence="2" id="KW-1185">Reference proteome</keyword>
<dbReference type="OrthoDB" id="3789699at2759"/>
<reference evidence="1" key="1">
    <citation type="journal article" date="2020" name="Stud. Mycol.">
        <title>101 Dothideomycetes genomes: a test case for predicting lifestyles and emergence of pathogens.</title>
        <authorList>
            <person name="Haridas S."/>
            <person name="Albert R."/>
            <person name="Binder M."/>
            <person name="Bloem J."/>
            <person name="Labutti K."/>
            <person name="Salamov A."/>
            <person name="Andreopoulos B."/>
            <person name="Baker S."/>
            <person name="Barry K."/>
            <person name="Bills G."/>
            <person name="Bluhm B."/>
            <person name="Cannon C."/>
            <person name="Castanera R."/>
            <person name="Culley D."/>
            <person name="Daum C."/>
            <person name="Ezra D."/>
            <person name="Gonzalez J."/>
            <person name="Henrissat B."/>
            <person name="Kuo A."/>
            <person name="Liang C."/>
            <person name="Lipzen A."/>
            <person name="Lutzoni F."/>
            <person name="Magnuson J."/>
            <person name="Mondo S."/>
            <person name="Nolan M."/>
            <person name="Ohm R."/>
            <person name="Pangilinan J."/>
            <person name="Park H.-J."/>
            <person name="Ramirez L."/>
            <person name="Alfaro M."/>
            <person name="Sun H."/>
            <person name="Tritt A."/>
            <person name="Yoshinaga Y."/>
            <person name="Zwiers L.-H."/>
            <person name="Turgeon B."/>
            <person name="Goodwin S."/>
            <person name="Spatafora J."/>
            <person name="Crous P."/>
            <person name="Grigoriev I."/>
        </authorList>
    </citation>
    <scope>NUCLEOTIDE SEQUENCE</scope>
    <source>
        <strain evidence="1">CBS 690.94</strain>
    </source>
</reference>
<proteinExistence type="predicted"/>
<organism evidence="1 2">
    <name type="scientific">Karstenula rhodostoma CBS 690.94</name>
    <dbReference type="NCBI Taxonomy" id="1392251"/>
    <lineage>
        <taxon>Eukaryota</taxon>
        <taxon>Fungi</taxon>
        <taxon>Dikarya</taxon>
        <taxon>Ascomycota</taxon>
        <taxon>Pezizomycotina</taxon>
        <taxon>Dothideomycetes</taxon>
        <taxon>Pleosporomycetidae</taxon>
        <taxon>Pleosporales</taxon>
        <taxon>Massarineae</taxon>
        <taxon>Didymosphaeriaceae</taxon>
        <taxon>Karstenula</taxon>
    </lineage>
</organism>